<dbReference type="GO" id="GO:0033744">
    <property type="term" value="F:L-methionine:thioredoxin-disulfide S-oxidoreductase activity"/>
    <property type="evidence" value="ECO:0007669"/>
    <property type="project" value="RHEA"/>
</dbReference>
<keyword evidence="1 4" id="KW-0560">Oxidoreductase</keyword>
<evidence type="ECO:0000313" key="7">
    <source>
        <dbReference type="Proteomes" id="UP000018766"/>
    </source>
</evidence>
<protein>
    <recommendedName>
        <fullName evidence="4">Peptide methionine sulfoxide reductase MsrA</fullName>
        <shortName evidence="4">Protein-methionine-S-oxide reductase</shortName>
        <ecNumber evidence="4">1.8.4.11</ecNumber>
    </recommendedName>
    <alternativeName>
        <fullName evidence="4">Peptide-methionine (S)-S-oxide reductase</fullName>
        <shortName evidence="4">Peptide Met(O) reductase</shortName>
    </alternativeName>
</protein>
<evidence type="ECO:0000256" key="4">
    <source>
        <dbReference type="HAMAP-Rule" id="MF_01401"/>
    </source>
</evidence>
<evidence type="ECO:0000256" key="2">
    <source>
        <dbReference type="ARBA" id="ARBA00047806"/>
    </source>
</evidence>
<comment type="caution">
    <text evidence="6">The sequence shown here is derived from an EMBL/GenBank/DDBJ whole genome shotgun (WGS) entry which is preliminary data.</text>
</comment>
<keyword evidence="7" id="KW-1185">Reference proteome</keyword>
<sequence>MSIEIAVFGAGCFWCVEAAFEKLKGVEKVLPGYAGGELDNPSYKQVKTGTTGHVEVVQIHFNPEIISYKELLEVFFSLHDPTSLNKQGADEGTQYASAIFAVNAAQKEIAQRAIQEAQPHYDKPIVTALYDNVPFWEAEDYHHHYFENNPDQPYCSLVVAEKVNKFMKKFAHKLK</sequence>
<evidence type="ECO:0000256" key="1">
    <source>
        <dbReference type="ARBA" id="ARBA00023002"/>
    </source>
</evidence>
<dbReference type="Pfam" id="PF01625">
    <property type="entry name" value="PMSR"/>
    <property type="match status" value="1"/>
</dbReference>
<comment type="catalytic activity">
    <reaction evidence="3 4">
        <text>[thioredoxin]-disulfide + L-methionine + H2O = L-methionine (S)-S-oxide + [thioredoxin]-dithiol</text>
        <dbReference type="Rhea" id="RHEA:19993"/>
        <dbReference type="Rhea" id="RHEA-COMP:10698"/>
        <dbReference type="Rhea" id="RHEA-COMP:10700"/>
        <dbReference type="ChEBI" id="CHEBI:15377"/>
        <dbReference type="ChEBI" id="CHEBI:29950"/>
        <dbReference type="ChEBI" id="CHEBI:50058"/>
        <dbReference type="ChEBI" id="CHEBI:57844"/>
        <dbReference type="ChEBI" id="CHEBI:58772"/>
        <dbReference type="EC" id="1.8.4.11"/>
    </reaction>
</comment>
<dbReference type="PANTHER" id="PTHR43774:SF1">
    <property type="entry name" value="PEPTIDE METHIONINE SULFOXIDE REDUCTASE MSRA 2"/>
    <property type="match status" value="1"/>
</dbReference>
<dbReference type="RefSeq" id="WP_023950267.1">
    <property type="nucleotide sequence ID" value="NZ_AYSV01000067.1"/>
</dbReference>
<dbReference type="PATRIC" id="fig|1414851.3.peg.942"/>
<dbReference type="EC" id="1.8.4.11" evidence="4"/>
<dbReference type="NCBIfam" id="TIGR00401">
    <property type="entry name" value="msrA"/>
    <property type="match status" value="1"/>
</dbReference>
<comment type="similarity">
    <text evidence="4">Belongs to the MsrA Met sulfoxide reductase family.</text>
</comment>
<reference evidence="6 7" key="1">
    <citation type="submission" date="2013-11" db="EMBL/GenBank/DDBJ databases">
        <title>Genomic analysis of Pelistega sp. HM-7.</title>
        <authorList>
            <person name="Kumbhare S.V."/>
            <person name="Shetty S.A."/>
            <person name="Sharma O."/>
            <person name="Dhotre D.P."/>
        </authorList>
    </citation>
    <scope>NUCLEOTIDE SEQUENCE [LARGE SCALE GENOMIC DNA]</scope>
    <source>
        <strain evidence="6 7">HM-7</strain>
    </source>
</reference>
<comment type="function">
    <text evidence="4">Has an important function as a repair enzyme for proteins that have been inactivated by oxidation. Catalyzes the reversible oxidation-reduction of methionine sulfoxide in proteins to methionine.</text>
</comment>
<dbReference type="PANTHER" id="PTHR43774">
    <property type="entry name" value="PEPTIDE METHIONINE SULFOXIDE REDUCTASE"/>
    <property type="match status" value="1"/>
</dbReference>
<dbReference type="HAMAP" id="MF_01401">
    <property type="entry name" value="MsrA"/>
    <property type="match status" value="1"/>
</dbReference>
<comment type="catalytic activity">
    <reaction evidence="2 4">
        <text>L-methionyl-[protein] + [thioredoxin]-disulfide + H2O = L-methionyl-(S)-S-oxide-[protein] + [thioredoxin]-dithiol</text>
        <dbReference type="Rhea" id="RHEA:14217"/>
        <dbReference type="Rhea" id="RHEA-COMP:10698"/>
        <dbReference type="Rhea" id="RHEA-COMP:10700"/>
        <dbReference type="Rhea" id="RHEA-COMP:12313"/>
        <dbReference type="Rhea" id="RHEA-COMP:12315"/>
        <dbReference type="ChEBI" id="CHEBI:15377"/>
        <dbReference type="ChEBI" id="CHEBI:16044"/>
        <dbReference type="ChEBI" id="CHEBI:29950"/>
        <dbReference type="ChEBI" id="CHEBI:44120"/>
        <dbReference type="ChEBI" id="CHEBI:50058"/>
        <dbReference type="EC" id="1.8.4.11"/>
    </reaction>
</comment>
<dbReference type="InterPro" id="IPR002569">
    <property type="entry name" value="Met_Sox_Rdtase_MsrA_dom"/>
</dbReference>
<evidence type="ECO:0000259" key="5">
    <source>
        <dbReference type="Pfam" id="PF01625"/>
    </source>
</evidence>
<dbReference type="GO" id="GO:0008113">
    <property type="term" value="F:peptide-methionine (S)-S-oxide reductase activity"/>
    <property type="evidence" value="ECO:0007669"/>
    <property type="project" value="UniProtKB-UniRule"/>
</dbReference>
<dbReference type="AlphaFoldDB" id="V8G8G9"/>
<proteinExistence type="inferred from homology"/>
<dbReference type="EMBL" id="AYSV01000067">
    <property type="protein sequence ID" value="ETD72406.1"/>
    <property type="molecule type" value="Genomic_DNA"/>
</dbReference>
<accession>V8G8G9</accession>
<name>V8G8G9_9BURK</name>
<organism evidence="6 7">
    <name type="scientific">Pelistega indica</name>
    <dbReference type="NCBI Taxonomy" id="1414851"/>
    <lineage>
        <taxon>Bacteria</taxon>
        <taxon>Pseudomonadati</taxon>
        <taxon>Pseudomonadota</taxon>
        <taxon>Betaproteobacteria</taxon>
        <taxon>Burkholderiales</taxon>
        <taxon>Alcaligenaceae</taxon>
        <taxon>Pelistega</taxon>
    </lineage>
</organism>
<evidence type="ECO:0000256" key="3">
    <source>
        <dbReference type="ARBA" id="ARBA00048782"/>
    </source>
</evidence>
<dbReference type="Gene3D" id="3.30.1060.10">
    <property type="entry name" value="Peptide methionine sulphoxide reductase MsrA"/>
    <property type="match status" value="1"/>
</dbReference>
<gene>
    <name evidence="4" type="primary">msrA</name>
    <name evidence="6" type="ORF">V757_04690</name>
</gene>
<feature type="active site" evidence="4">
    <location>
        <position position="12"/>
    </location>
</feature>
<feature type="domain" description="Peptide methionine sulphoxide reductase MsrA" evidence="5">
    <location>
        <begin position="6"/>
        <end position="155"/>
    </location>
</feature>
<dbReference type="SUPFAM" id="SSF55068">
    <property type="entry name" value="Peptide methionine sulfoxide reductase"/>
    <property type="match status" value="1"/>
</dbReference>
<dbReference type="InterPro" id="IPR036509">
    <property type="entry name" value="Met_Sox_Rdtase_MsrA_sf"/>
</dbReference>
<dbReference type="Proteomes" id="UP000018766">
    <property type="component" value="Unassembled WGS sequence"/>
</dbReference>
<evidence type="ECO:0000313" key="6">
    <source>
        <dbReference type="EMBL" id="ETD72406.1"/>
    </source>
</evidence>
<dbReference type="OrthoDB" id="4174719at2"/>